<evidence type="ECO:0000313" key="5">
    <source>
        <dbReference type="Proteomes" id="UP000759131"/>
    </source>
</evidence>
<keyword evidence="2" id="KW-1015">Disulfide bond</keyword>
<evidence type="ECO:0000256" key="2">
    <source>
        <dbReference type="ARBA" id="ARBA00023157"/>
    </source>
</evidence>
<keyword evidence="1" id="KW-0646">Protease inhibitor</keyword>
<gene>
    <name evidence="4" type="ORF">OSB1V03_LOCUS11073</name>
</gene>
<protein>
    <recommendedName>
        <fullName evidence="3">TIL domain-containing protein</fullName>
    </recommendedName>
</protein>
<dbReference type="EMBL" id="CAJPIZ010008379">
    <property type="protein sequence ID" value="CAG2111091.1"/>
    <property type="molecule type" value="Genomic_DNA"/>
</dbReference>
<dbReference type="InterPro" id="IPR002919">
    <property type="entry name" value="TIL_dom"/>
</dbReference>
<evidence type="ECO:0000259" key="3">
    <source>
        <dbReference type="Pfam" id="PF01826"/>
    </source>
</evidence>
<dbReference type="PANTHER" id="PTHR23259:SF70">
    <property type="entry name" value="ACCESSORY GLAND PROTEIN ACP62F-RELATED"/>
    <property type="match status" value="1"/>
</dbReference>
<dbReference type="CDD" id="cd19941">
    <property type="entry name" value="TIL"/>
    <property type="match status" value="1"/>
</dbReference>
<dbReference type="SUPFAM" id="SSF57567">
    <property type="entry name" value="Serine protease inhibitors"/>
    <property type="match status" value="1"/>
</dbReference>
<feature type="domain" description="TIL" evidence="3">
    <location>
        <begin position="5"/>
        <end position="59"/>
    </location>
</feature>
<dbReference type="Gene3D" id="2.10.25.10">
    <property type="entry name" value="Laminin"/>
    <property type="match status" value="1"/>
</dbReference>
<proteinExistence type="predicted"/>
<evidence type="ECO:0000313" key="4">
    <source>
        <dbReference type="EMBL" id="CAD7630661.1"/>
    </source>
</evidence>
<evidence type="ECO:0000256" key="1">
    <source>
        <dbReference type="ARBA" id="ARBA00022690"/>
    </source>
</evidence>
<reference evidence="4" key="1">
    <citation type="submission" date="2020-11" db="EMBL/GenBank/DDBJ databases">
        <authorList>
            <person name="Tran Van P."/>
        </authorList>
    </citation>
    <scope>NUCLEOTIDE SEQUENCE</scope>
</reference>
<keyword evidence="5" id="KW-1185">Reference proteome</keyword>
<name>A0A7R9Q427_9ACAR</name>
<accession>A0A7R9Q427</accession>
<dbReference type="PANTHER" id="PTHR23259">
    <property type="entry name" value="RIDDLE"/>
    <property type="match status" value="1"/>
</dbReference>
<dbReference type="GO" id="GO:0030414">
    <property type="term" value="F:peptidase inhibitor activity"/>
    <property type="evidence" value="ECO:0007669"/>
    <property type="project" value="UniProtKB-KW"/>
</dbReference>
<dbReference type="Proteomes" id="UP000759131">
    <property type="component" value="Unassembled WGS sequence"/>
</dbReference>
<sequence length="64" mass="7057">MRCVNGRFSSCGTACPTTCQNLRRPPEVCAAVCVAGCVCNPGYVRRNRNSNVCVRSRNCIRRYG</sequence>
<dbReference type="Pfam" id="PF01826">
    <property type="entry name" value="TIL"/>
    <property type="match status" value="1"/>
</dbReference>
<dbReference type="InterPro" id="IPR036084">
    <property type="entry name" value="Ser_inhib-like_sf"/>
</dbReference>
<dbReference type="AlphaFoldDB" id="A0A7R9Q427"/>
<dbReference type="InterPro" id="IPR051368">
    <property type="entry name" value="SerProtInhib-TIL_Domain"/>
</dbReference>
<dbReference type="EMBL" id="OC862954">
    <property type="protein sequence ID" value="CAD7630661.1"/>
    <property type="molecule type" value="Genomic_DNA"/>
</dbReference>
<organism evidence="4">
    <name type="scientific">Medioppia subpectinata</name>
    <dbReference type="NCBI Taxonomy" id="1979941"/>
    <lineage>
        <taxon>Eukaryota</taxon>
        <taxon>Metazoa</taxon>
        <taxon>Ecdysozoa</taxon>
        <taxon>Arthropoda</taxon>
        <taxon>Chelicerata</taxon>
        <taxon>Arachnida</taxon>
        <taxon>Acari</taxon>
        <taxon>Acariformes</taxon>
        <taxon>Sarcoptiformes</taxon>
        <taxon>Oribatida</taxon>
        <taxon>Brachypylina</taxon>
        <taxon>Oppioidea</taxon>
        <taxon>Oppiidae</taxon>
        <taxon>Medioppia</taxon>
    </lineage>
</organism>